<dbReference type="EMBL" id="JACCBU010000001">
    <property type="protein sequence ID" value="NYE74707.1"/>
    <property type="molecule type" value="Genomic_DNA"/>
</dbReference>
<feature type="domain" description="N-acetyltransferase" evidence="3">
    <location>
        <begin position="4"/>
        <end position="152"/>
    </location>
</feature>
<accession>A0A7Y9IDH9</accession>
<evidence type="ECO:0000313" key="5">
    <source>
        <dbReference type="Proteomes" id="UP000569914"/>
    </source>
</evidence>
<dbReference type="Gene3D" id="3.40.630.30">
    <property type="match status" value="1"/>
</dbReference>
<dbReference type="CDD" id="cd04301">
    <property type="entry name" value="NAT_SF"/>
    <property type="match status" value="1"/>
</dbReference>
<keyword evidence="4" id="KW-0689">Ribosomal protein</keyword>
<protein>
    <submittedName>
        <fullName evidence="4">Ribosomal protein S18 acetylase RimI-like enzyme</fullName>
    </submittedName>
</protein>
<dbReference type="SUPFAM" id="SSF55729">
    <property type="entry name" value="Acyl-CoA N-acyltransferases (Nat)"/>
    <property type="match status" value="1"/>
</dbReference>
<name>A0A7Y9IDH9_9ACTN</name>
<keyword evidence="4" id="KW-0687">Ribonucleoprotein</keyword>
<dbReference type="GO" id="GO:0005840">
    <property type="term" value="C:ribosome"/>
    <property type="evidence" value="ECO:0007669"/>
    <property type="project" value="UniProtKB-KW"/>
</dbReference>
<dbReference type="Proteomes" id="UP000569914">
    <property type="component" value="Unassembled WGS sequence"/>
</dbReference>
<keyword evidence="1" id="KW-0808">Transferase</keyword>
<dbReference type="InterPro" id="IPR016181">
    <property type="entry name" value="Acyl_CoA_acyltransferase"/>
</dbReference>
<evidence type="ECO:0000256" key="2">
    <source>
        <dbReference type="ARBA" id="ARBA00023315"/>
    </source>
</evidence>
<dbReference type="PROSITE" id="PS51186">
    <property type="entry name" value="GNAT"/>
    <property type="match status" value="1"/>
</dbReference>
<sequence>MPIFRVRDYASSDRDSWLRCRLLGFFETDYYDDVWTERPDYERPAIRLVAVDGATVIGILDLVVDGELATIETVVVHPDARGQGIASALLGQALQRLPIQAGRVDAWTREDRAANAWYRRAGFREDHRYLHVYLGPGESRAGFSTPDELDGPMHAFLHARIEDEDRLRARFRRVYVCRRYVLDTDQGRTRTRG</sequence>
<gene>
    <name evidence="4" type="ORF">BKA15_006036</name>
</gene>
<dbReference type="InterPro" id="IPR000182">
    <property type="entry name" value="GNAT_dom"/>
</dbReference>
<evidence type="ECO:0000256" key="1">
    <source>
        <dbReference type="ARBA" id="ARBA00022679"/>
    </source>
</evidence>
<dbReference type="PANTHER" id="PTHR43877">
    <property type="entry name" value="AMINOALKYLPHOSPHONATE N-ACETYLTRANSFERASE-RELATED-RELATED"/>
    <property type="match status" value="1"/>
</dbReference>
<proteinExistence type="predicted"/>
<evidence type="ECO:0000259" key="3">
    <source>
        <dbReference type="PROSITE" id="PS51186"/>
    </source>
</evidence>
<dbReference type="AlphaFoldDB" id="A0A7Y9IDH9"/>
<dbReference type="GO" id="GO:0016747">
    <property type="term" value="F:acyltransferase activity, transferring groups other than amino-acyl groups"/>
    <property type="evidence" value="ECO:0007669"/>
    <property type="project" value="InterPro"/>
</dbReference>
<comment type="caution">
    <text evidence="4">The sequence shown here is derived from an EMBL/GenBank/DDBJ whole genome shotgun (WGS) entry which is preliminary data.</text>
</comment>
<keyword evidence="2" id="KW-0012">Acyltransferase</keyword>
<keyword evidence="5" id="KW-1185">Reference proteome</keyword>
<dbReference type="Pfam" id="PF13508">
    <property type="entry name" value="Acetyltransf_7"/>
    <property type="match status" value="1"/>
</dbReference>
<evidence type="ECO:0000313" key="4">
    <source>
        <dbReference type="EMBL" id="NYE74707.1"/>
    </source>
</evidence>
<organism evidence="4 5">
    <name type="scientific">Microlunatus parietis</name>
    <dbReference type="NCBI Taxonomy" id="682979"/>
    <lineage>
        <taxon>Bacteria</taxon>
        <taxon>Bacillati</taxon>
        <taxon>Actinomycetota</taxon>
        <taxon>Actinomycetes</taxon>
        <taxon>Propionibacteriales</taxon>
        <taxon>Propionibacteriaceae</taxon>
        <taxon>Microlunatus</taxon>
    </lineage>
</organism>
<reference evidence="4 5" key="1">
    <citation type="submission" date="2020-07" db="EMBL/GenBank/DDBJ databases">
        <title>Sequencing the genomes of 1000 actinobacteria strains.</title>
        <authorList>
            <person name="Klenk H.-P."/>
        </authorList>
    </citation>
    <scope>NUCLEOTIDE SEQUENCE [LARGE SCALE GENOMIC DNA]</scope>
    <source>
        <strain evidence="4 5">DSM 22083</strain>
    </source>
</reference>
<dbReference type="InterPro" id="IPR050832">
    <property type="entry name" value="Bact_Acetyltransf"/>
</dbReference>